<dbReference type="SUPFAM" id="SSF90002">
    <property type="entry name" value="Hypothetical protein YjiA, C-terminal domain"/>
    <property type="match status" value="1"/>
</dbReference>
<dbReference type="EMBL" id="JBHTOQ010000012">
    <property type="protein sequence ID" value="MFD1480869.1"/>
    <property type="molecule type" value="Genomic_DNA"/>
</dbReference>
<dbReference type="RefSeq" id="WP_242679579.1">
    <property type="nucleotide sequence ID" value="NZ_CBCSAJ010000021.1"/>
</dbReference>
<organism evidence="4 5">
    <name type="scientific">Paracoccus nototheniae</name>
    <dbReference type="NCBI Taxonomy" id="2489002"/>
    <lineage>
        <taxon>Bacteria</taxon>
        <taxon>Pseudomonadati</taxon>
        <taxon>Pseudomonadota</taxon>
        <taxon>Alphaproteobacteria</taxon>
        <taxon>Rhodobacterales</taxon>
        <taxon>Paracoccaceae</taxon>
        <taxon>Paracoccus</taxon>
    </lineage>
</organism>
<evidence type="ECO:0000256" key="1">
    <source>
        <dbReference type="ARBA" id="ARBA00022741"/>
    </source>
</evidence>
<dbReference type="InterPro" id="IPR011629">
    <property type="entry name" value="CobW-like_C"/>
</dbReference>
<evidence type="ECO:0000313" key="4">
    <source>
        <dbReference type="EMBL" id="MFD1480869.1"/>
    </source>
</evidence>
<keyword evidence="1" id="KW-0547">Nucleotide-binding</keyword>
<protein>
    <submittedName>
        <fullName evidence="4">GTP-binding protein</fullName>
    </submittedName>
</protein>
<dbReference type="Gene3D" id="3.30.1220.10">
    <property type="entry name" value="CobW-like, C-terminal domain"/>
    <property type="match status" value="1"/>
</dbReference>
<dbReference type="Proteomes" id="UP001597302">
    <property type="component" value="Unassembled WGS sequence"/>
</dbReference>
<comment type="caution">
    <text evidence="4">The sequence shown here is derived from an EMBL/GenBank/DDBJ whole genome shotgun (WGS) entry which is preliminary data.</text>
</comment>
<dbReference type="InterPro" id="IPR036627">
    <property type="entry name" value="CobW-likC_sf"/>
</dbReference>
<reference evidence="5" key="1">
    <citation type="journal article" date="2019" name="Int. J. Syst. Evol. Microbiol.">
        <title>The Global Catalogue of Microorganisms (GCM) 10K type strain sequencing project: providing services to taxonomists for standard genome sequencing and annotation.</title>
        <authorList>
            <consortium name="The Broad Institute Genomics Platform"/>
            <consortium name="The Broad Institute Genome Sequencing Center for Infectious Disease"/>
            <person name="Wu L."/>
            <person name="Ma J."/>
        </authorList>
    </citation>
    <scope>NUCLEOTIDE SEQUENCE [LARGE SCALE GENOMIC DNA]</scope>
    <source>
        <strain evidence="5">CCM 8875</strain>
    </source>
</reference>
<name>A0ABW4DUL2_9RHOB</name>
<proteinExistence type="predicted"/>
<keyword evidence="2" id="KW-0143">Chaperone</keyword>
<evidence type="ECO:0000259" key="3">
    <source>
        <dbReference type="Pfam" id="PF07683"/>
    </source>
</evidence>
<accession>A0ABW4DUL2</accession>
<gene>
    <name evidence="4" type="ORF">ACFQ5P_06155</name>
</gene>
<evidence type="ECO:0000256" key="2">
    <source>
        <dbReference type="ARBA" id="ARBA00023186"/>
    </source>
</evidence>
<sequence length="40" mass="4521">MDSSLLGPWPEGPRQSKLVFIGRNLDSMDLREGFEACRVL</sequence>
<evidence type="ECO:0000313" key="5">
    <source>
        <dbReference type="Proteomes" id="UP001597302"/>
    </source>
</evidence>
<feature type="domain" description="CobW C-terminal" evidence="3">
    <location>
        <begin position="7"/>
        <end position="38"/>
    </location>
</feature>
<keyword evidence="5" id="KW-1185">Reference proteome</keyword>
<dbReference type="Pfam" id="PF07683">
    <property type="entry name" value="CobW_C"/>
    <property type="match status" value="1"/>
</dbReference>